<dbReference type="Pfam" id="PF07370">
    <property type="entry name" value="DUF1489"/>
    <property type="match status" value="1"/>
</dbReference>
<sequence>MPTEPVNLIKLCVGAEGIDDLLDWQKRLRAIRTARGEPPEHRHITRMWPKREAELLAGGSLYWVFKGVVLARQRVLRLEEVIGEDGIRRCGIVLHDDVIKTEAVPRRPFQGWRYLSMTDAPADLSADRLNETALPPELASALAALGVR</sequence>
<dbReference type="Proteomes" id="UP000500791">
    <property type="component" value="Chromosome"/>
</dbReference>
<dbReference type="KEGG" id="mon:G8E03_01530"/>
<organism evidence="1 2">
    <name type="scientific">Pontivivens nitratireducens</name>
    <dbReference type="NCBI Taxonomy" id="2758038"/>
    <lineage>
        <taxon>Bacteria</taxon>
        <taxon>Pseudomonadati</taxon>
        <taxon>Pseudomonadota</taxon>
        <taxon>Alphaproteobacteria</taxon>
        <taxon>Rhodobacterales</taxon>
        <taxon>Paracoccaceae</taxon>
        <taxon>Pontivivens</taxon>
    </lineage>
</organism>
<dbReference type="EMBL" id="CP049811">
    <property type="protein sequence ID" value="QIK39558.1"/>
    <property type="molecule type" value="Genomic_DNA"/>
</dbReference>
<dbReference type="AlphaFoldDB" id="A0A6G7VI88"/>
<dbReference type="PIRSF" id="PIRSF032025">
    <property type="entry name" value="UCP032025"/>
    <property type="match status" value="1"/>
</dbReference>
<protein>
    <submittedName>
        <fullName evidence="1">DUF1489 domain-containing protein</fullName>
    </submittedName>
</protein>
<proteinExistence type="predicted"/>
<accession>A0A6G7VI88</accession>
<gene>
    <name evidence="1" type="ORF">G8E03_01530</name>
</gene>
<name>A0A6G7VI88_9RHOB</name>
<keyword evidence="2" id="KW-1185">Reference proteome</keyword>
<evidence type="ECO:0000313" key="1">
    <source>
        <dbReference type="EMBL" id="QIK39558.1"/>
    </source>
</evidence>
<dbReference type="InterPro" id="IPR008320">
    <property type="entry name" value="UCP032025"/>
</dbReference>
<reference evidence="1 2" key="1">
    <citation type="submission" date="2020-03" db="EMBL/GenBank/DDBJ databases">
        <title>Complete genome sequence of Monaibacterium sp. ALG8 with diverse plasmids.</title>
        <authorList>
            <person name="Sun C."/>
        </authorList>
    </citation>
    <scope>NUCLEOTIDE SEQUENCE [LARGE SCALE GENOMIC DNA]</scope>
    <source>
        <strain evidence="1 2">ALG8</strain>
    </source>
</reference>
<evidence type="ECO:0000313" key="2">
    <source>
        <dbReference type="Proteomes" id="UP000500791"/>
    </source>
</evidence>
<dbReference type="RefSeq" id="WP_166187839.1">
    <property type="nucleotide sequence ID" value="NZ_CP049811.1"/>
</dbReference>